<protein>
    <recommendedName>
        <fullName evidence="11">LisH domain-containing protein</fullName>
    </recommendedName>
</protein>
<gene>
    <name evidence="4" type="ORF">FME351_LOCUS5303</name>
    <name evidence="3" type="ORF">GRG538_LOCUS1041</name>
    <name evidence="6" type="ORF">HFQ381_LOCUS11981</name>
    <name evidence="5" type="ORF">LUA448_LOCUS17175</name>
    <name evidence="9" type="ORF">QYT958_LOCUS3138</name>
    <name evidence="2" type="ORF">TIS948_LOCUS1440</name>
    <name evidence="7" type="ORF">TSG867_LOCUS14093</name>
    <name evidence="8" type="ORF">UJA718_LOCUS23532</name>
</gene>
<dbReference type="Proteomes" id="UP000663851">
    <property type="component" value="Unassembled WGS sequence"/>
</dbReference>
<dbReference type="EMBL" id="CAJNYU010000427">
    <property type="protein sequence ID" value="CAF3359715.1"/>
    <property type="molecule type" value="Genomic_DNA"/>
</dbReference>
<dbReference type="EMBL" id="CAJOBO010000707">
    <property type="protein sequence ID" value="CAF4276183.1"/>
    <property type="molecule type" value="Genomic_DNA"/>
</dbReference>
<proteinExistence type="predicted"/>
<dbReference type="Proteomes" id="UP000663862">
    <property type="component" value="Unassembled WGS sequence"/>
</dbReference>
<evidence type="ECO:0000313" key="9">
    <source>
        <dbReference type="EMBL" id="CAF4482261.1"/>
    </source>
</evidence>
<dbReference type="EMBL" id="CAJOBQ010000772">
    <property type="protein sequence ID" value="CAF4415475.1"/>
    <property type="molecule type" value="Genomic_DNA"/>
</dbReference>
<feature type="region of interest" description="Disordered" evidence="1">
    <location>
        <begin position="367"/>
        <end position="399"/>
    </location>
</feature>
<dbReference type="Proteomes" id="UP000663848">
    <property type="component" value="Unassembled WGS sequence"/>
</dbReference>
<evidence type="ECO:0000313" key="6">
    <source>
        <dbReference type="EMBL" id="CAF4276183.1"/>
    </source>
</evidence>
<keyword evidence="10" id="KW-1185">Reference proteome</keyword>
<evidence type="ECO:0000313" key="3">
    <source>
        <dbReference type="EMBL" id="CAF3306068.1"/>
    </source>
</evidence>
<sequence>MSTEIHNDDDLTDPRNGTDVELRELVYQSLEREGLISLLKAQLRAAVFKTIERASSHSDIPNKPGYDGTNGRICRALVLDWLKQSHLFYTQDILEVETSGPGHPVPLTYSELFEHLHLESKSNSSEPILHALLNHSSNNNNNNNIRPSTINTLPEYIQQSIDTKFPIEKINDINRVREHFCSVFSSTFDKSVLDAYLHKSLSSSATSIAKSEYEQICLKWLQACAKALIPSPSPVKQASSIVITQALASKTIVNNGQPVTRARRATSPPSESTSSSSSSTSDNHRKGAYDFQLPTIMPTKKSTDAIPPPLLNFSNNDDDDTTSSIFSLRNATPAALDRLKNIDDIIRGDETPRTRTNVQKATNKDIAVEYDDESMSQSQRSSVDDITVDKASPSPSIHIDYLEDV</sequence>
<dbReference type="Gene3D" id="1.20.960.40">
    <property type="match status" value="1"/>
</dbReference>
<dbReference type="Proteomes" id="UP000663873">
    <property type="component" value="Unassembled WGS sequence"/>
</dbReference>
<evidence type="ECO:0000313" key="8">
    <source>
        <dbReference type="EMBL" id="CAF4461404.1"/>
    </source>
</evidence>
<evidence type="ECO:0008006" key="11">
    <source>
        <dbReference type="Google" id="ProtNLM"/>
    </source>
</evidence>
<dbReference type="EMBL" id="CAJOBR010000216">
    <property type="protein sequence ID" value="CAF4482261.1"/>
    <property type="molecule type" value="Genomic_DNA"/>
</dbReference>
<evidence type="ECO:0000313" key="5">
    <source>
        <dbReference type="EMBL" id="CAF3396642.1"/>
    </source>
</evidence>
<organism evidence="8 10">
    <name type="scientific">Rotaria socialis</name>
    <dbReference type="NCBI Taxonomy" id="392032"/>
    <lineage>
        <taxon>Eukaryota</taxon>
        <taxon>Metazoa</taxon>
        <taxon>Spiralia</taxon>
        <taxon>Gnathifera</taxon>
        <taxon>Rotifera</taxon>
        <taxon>Eurotatoria</taxon>
        <taxon>Bdelloidea</taxon>
        <taxon>Philodinida</taxon>
        <taxon>Philodinidae</taxon>
        <taxon>Rotaria</taxon>
    </lineage>
</organism>
<dbReference type="OrthoDB" id="2160638at2759"/>
<dbReference type="EMBL" id="CAJOBP010005137">
    <property type="protein sequence ID" value="CAF4461404.1"/>
    <property type="molecule type" value="Genomic_DNA"/>
</dbReference>
<accession>A0A820T132</accession>
<evidence type="ECO:0000313" key="2">
    <source>
        <dbReference type="EMBL" id="CAF3000486.1"/>
    </source>
</evidence>
<dbReference type="Proteomes" id="UP000663833">
    <property type="component" value="Unassembled WGS sequence"/>
</dbReference>
<evidence type="ECO:0000313" key="7">
    <source>
        <dbReference type="EMBL" id="CAF4415475.1"/>
    </source>
</evidence>
<comment type="caution">
    <text evidence="8">The sequence shown here is derived from an EMBL/GenBank/DDBJ whole genome shotgun (WGS) entry which is preliminary data.</text>
</comment>
<feature type="compositionally biased region" description="Low complexity" evidence="1">
    <location>
        <begin position="266"/>
        <end position="281"/>
    </location>
</feature>
<dbReference type="Proteomes" id="UP000663869">
    <property type="component" value="Unassembled WGS sequence"/>
</dbReference>
<dbReference type="EMBL" id="CAJNYT010000028">
    <property type="protein sequence ID" value="CAF3306068.1"/>
    <property type="molecule type" value="Genomic_DNA"/>
</dbReference>
<dbReference type="Proteomes" id="UP000663872">
    <property type="component" value="Unassembled WGS sequence"/>
</dbReference>
<evidence type="ECO:0000313" key="4">
    <source>
        <dbReference type="EMBL" id="CAF3359715.1"/>
    </source>
</evidence>
<dbReference type="EMBL" id="CAJNXB010000042">
    <property type="protein sequence ID" value="CAF3000486.1"/>
    <property type="molecule type" value="Genomic_DNA"/>
</dbReference>
<dbReference type="AlphaFoldDB" id="A0A820T132"/>
<reference evidence="8" key="1">
    <citation type="submission" date="2021-02" db="EMBL/GenBank/DDBJ databases">
        <authorList>
            <person name="Nowell W R."/>
        </authorList>
    </citation>
    <scope>NUCLEOTIDE SEQUENCE</scope>
</reference>
<feature type="region of interest" description="Disordered" evidence="1">
    <location>
        <begin position="254"/>
        <end position="286"/>
    </location>
</feature>
<name>A0A820T132_9BILA</name>
<evidence type="ECO:0000313" key="10">
    <source>
        <dbReference type="Proteomes" id="UP000663873"/>
    </source>
</evidence>
<dbReference type="Proteomes" id="UP000663825">
    <property type="component" value="Unassembled WGS sequence"/>
</dbReference>
<evidence type="ECO:0000256" key="1">
    <source>
        <dbReference type="SAM" id="MobiDB-lite"/>
    </source>
</evidence>
<dbReference type="EMBL" id="CAJNYD010002162">
    <property type="protein sequence ID" value="CAF3396642.1"/>
    <property type="molecule type" value="Genomic_DNA"/>
</dbReference>